<evidence type="ECO:0000313" key="2">
    <source>
        <dbReference type="Proteomes" id="UP000218399"/>
    </source>
</evidence>
<dbReference type="Proteomes" id="UP000218399">
    <property type="component" value="Unassembled WGS sequence"/>
</dbReference>
<evidence type="ECO:0000313" key="1">
    <source>
        <dbReference type="EMBL" id="PAU66858.1"/>
    </source>
</evidence>
<reference evidence="1 2" key="1">
    <citation type="journal article" date="2017" name="ISME J.">
        <title>Unveiling bifidobacterial biogeography across the mammalian branch of the tree of life.</title>
        <authorList>
            <person name="Milani C."/>
            <person name="Mangifesta M."/>
            <person name="Mancabelli L."/>
            <person name="Lugli G.A."/>
            <person name="James K."/>
            <person name="Duranti S."/>
            <person name="Turroni F."/>
            <person name="Ferrario C."/>
            <person name="Ossiprandi M.C."/>
            <person name="van Sinderen D."/>
            <person name="Ventura M."/>
        </authorList>
    </citation>
    <scope>NUCLEOTIDE SEQUENCE [LARGE SCALE GENOMIC DNA]</scope>
    <source>
        <strain evidence="2">Ham19E</strain>
    </source>
</reference>
<accession>A0A2A2ED69</accession>
<keyword evidence="2" id="KW-1185">Reference proteome</keyword>
<organism evidence="1 2">
    <name type="scientific">Bifidobacterium criceti</name>
    <dbReference type="NCBI Taxonomy" id="1960969"/>
    <lineage>
        <taxon>Bacteria</taxon>
        <taxon>Bacillati</taxon>
        <taxon>Actinomycetota</taxon>
        <taxon>Actinomycetes</taxon>
        <taxon>Bifidobacteriales</taxon>
        <taxon>Bifidobacteriaceae</taxon>
        <taxon>Bifidobacterium</taxon>
    </lineage>
</organism>
<gene>
    <name evidence="1" type="ORF">B1526_1694</name>
</gene>
<dbReference type="EMBL" id="MVOH01000022">
    <property type="protein sequence ID" value="PAU66858.1"/>
    <property type="molecule type" value="Genomic_DNA"/>
</dbReference>
<proteinExistence type="predicted"/>
<dbReference type="AlphaFoldDB" id="A0A2A2ED69"/>
<comment type="caution">
    <text evidence="1">The sequence shown here is derived from an EMBL/GenBank/DDBJ whole genome shotgun (WGS) entry which is preliminary data.</text>
</comment>
<sequence length="384" mass="43432">MNKPFITEEEFLELGRTEIDTPKALAEALHTLRPQMTLTEEGAGKLYRNIQLSLFATRLAGLTEQTRSGERERCKEIAGWLDNGFPTFRYGHAGNFLVPDPKDDFAWDLQWDNIEDPSEADKAHLHHEYETLCNEGALSSPIMLIQINWSGNGSNENEPFWGNILSHRGIKHMAGRLPQIWHTIVENGYEDTFRGAYMTDFYKPFPTPKSDLFEKTFRKATLDSYLDDNSAIRAKWNNELDNSDYASVRRFDTLVAGTDFTGDAAPQLDIMTLLQMAMFIQLCEEAKLLHIEHPIMVPWGQIPKHGLEASVPAAEASEAFPLPDELPFLDGKSAKTAFTETYMQHNSLGNGHMGNWLKTTACNTFTAIQTMEKAWEAKYGNAEC</sequence>
<protein>
    <submittedName>
        <fullName evidence="1">Uncharacterized protein</fullName>
    </submittedName>
</protein>
<name>A0A2A2ED69_9BIFI</name>